<dbReference type="AlphaFoldDB" id="A0A1R4EGN7"/>
<protein>
    <submittedName>
        <fullName evidence="1">Uncharacterized protein</fullName>
    </submittedName>
</protein>
<organism evidence="1 2">
    <name type="scientific">Psychrobacter pasteurii</name>
    <dbReference type="NCBI Taxonomy" id="1945520"/>
    <lineage>
        <taxon>Bacteria</taxon>
        <taxon>Pseudomonadati</taxon>
        <taxon>Pseudomonadota</taxon>
        <taxon>Gammaproteobacteria</taxon>
        <taxon>Moraxellales</taxon>
        <taxon>Moraxellaceae</taxon>
        <taxon>Psychrobacter</taxon>
    </lineage>
</organism>
<gene>
    <name evidence="1" type="ORF">A1019T_01671</name>
</gene>
<dbReference type="EMBL" id="FUGD01000097">
    <property type="protein sequence ID" value="SJM37687.1"/>
    <property type="molecule type" value="Genomic_DNA"/>
</dbReference>
<evidence type="ECO:0000313" key="2">
    <source>
        <dbReference type="Proteomes" id="UP000188169"/>
    </source>
</evidence>
<name>A0A1R4EGN7_9GAMM</name>
<dbReference type="STRING" id="1945520.A1019T_01671"/>
<dbReference type="Proteomes" id="UP000188169">
    <property type="component" value="Unassembled WGS sequence"/>
</dbReference>
<sequence length="57" mass="6339">MLSMARLILAYNPLTTSYDSVCRLISTPEIGGFTATGDKRYNMSLILTINQKICPKL</sequence>
<accession>A0A1R4EGN7</accession>
<reference evidence="2" key="1">
    <citation type="submission" date="2017-02" db="EMBL/GenBank/DDBJ databases">
        <authorList>
            <person name="Mornico D."/>
        </authorList>
    </citation>
    <scope>NUCLEOTIDE SEQUENCE [LARGE SCALE GENOMIC DNA]</scope>
</reference>
<keyword evidence="2" id="KW-1185">Reference proteome</keyword>
<proteinExistence type="predicted"/>
<evidence type="ECO:0000313" key="1">
    <source>
        <dbReference type="EMBL" id="SJM37687.1"/>
    </source>
</evidence>